<dbReference type="InterPro" id="IPR005225">
    <property type="entry name" value="Small_GTP-bd"/>
</dbReference>
<dbReference type="InterPro" id="IPR018948">
    <property type="entry name" value="GTP-bd_TrmE_N"/>
</dbReference>
<feature type="binding site" evidence="7">
    <location>
        <position position="86"/>
    </location>
    <ligand>
        <name>(6S)-5-formyl-5,6,7,8-tetrahydrofolate</name>
        <dbReference type="ChEBI" id="CHEBI:57457"/>
    </ligand>
</feature>
<dbReference type="InterPro" id="IPR004520">
    <property type="entry name" value="GTPase_MnmE"/>
</dbReference>
<dbReference type="SUPFAM" id="SSF52540">
    <property type="entry name" value="P-loop containing nucleoside triphosphate hydrolases"/>
    <property type="match status" value="1"/>
</dbReference>
<proteinExistence type="inferred from homology"/>
<dbReference type="Pfam" id="PF12631">
    <property type="entry name" value="MnmE_helical"/>
    <property type="match status" value="1"/>
</dbReference>
<dbReference type="NCBIfam" id="NF003661">
    <property type="entry name" value="PRK05291.1-3"/>
    <property type="match status" value="1"/>
</dbReference>
<keyword evidence="2 7" id="KW-0819">tRNA processing</keyword>
<evidence type="ECO:0000259" key="9">
    <source>
        <dbReference type="PROSITE" id="PS51709"/>
    </source>
</evidence>
<dbReference type="InterPro" id="IPR031168">
    <property type="entry name" value="G_TrmE"/>
</dbReference>
<dbReference type="PROSITE" id="PS51709">
    <property type="entry name" value="G_TRME"/>
    <property type="match status" value="1"/>
</dbReference>
<evidence type="ECO:0000256" key="4">
    <source>
        <dbReference type="ARBA" id="ARBA00022842"/>
    </source>
</evidence>
<evidence type="ECO:0000256" key="2">
    <source>
        <dbReference type="ARBA" id="ARBA00022694"/>
    </source>
</evidence>
<evidence type="ECO:0000256" key="7">
    <source>
        <dbReference type="HAMAP-Rule" id="MF_00379"/>
    </source>
</evidence>
<dbReference type="NCBIfam" id="TIGR00450">
    <property type="entry name" value="mnmE_trmE_thdF"/>
    <property type="match status" value="1"/>
</dbReference>
<reference evidence="11" key="1">
    <citation type="journal article" date="2019" name="Int. J. Syst. Evol. Microbiol.">
        <title>The Global Catalogue of Microorganisms (GCM) 10K type strain sequencing project: providing services to taxonomists for standard genome sequencing and annotation.</title>
        <authorList>
            <consortium name="The Broad Institute Genomics Platform"/>
            <consortium name="The Broad Institute Genome Sequencing Center for Infectious Disease"/>
            <person name="Wu L."/>
            <person name="Ma J."/>
        </authorList>
    </citation>
    <scope>NUCLEOTIDE SEQUENCE [LARGE SCALE GENOMIC DNA]</scope>
    <source>
        <strain evidence="11">CCUG 62952</strain>
    </source>
</reference>
<feature type="binding site" evidence="7">
    <location>
        <begin position="275"/>
        <end position="278"/>
    </location>
    <ligand>
        <name>GTP</name>
        <dbReference type="ChEBI" id="CHEBI:37565"/>
    </ligand>
</feature>
<comment type="subunit">
    <text evidence="7">Homodimer. Heterotetramer of two MnmE and two MnmG subunits.</text>
</comment>
<feature type="binding site" evidence="7">
    <location>
        <position position="23"/>
    </location>
    <ligand>
        <name>(6S)-5-formyl-5,6,7,8-tetrahydrofolate</name>
        <dbReference type="ChEBI" id="CHEBI:57457"/>
    </ligand>
</feature>
<feature type="binding site" evidence="7">
    <location>
        <begin position="250"/>
        <end position="256"/>
    </location>
    <ligand>
        <name>GTP</name>
        <dbReference type="ChEBI" id="CHEBI:37565"/>
    </ligand>
</feature>
<dbReference type="PANTHER" id="PTHR42714:SF2">
    <property type="entry name" value="TRNA MODIFICATION GTPASE GTPBP3, MITOCHONDRIAL"/>
    <property type="match status" value="1"/>
</dbReference>
<sequence length="493" mass="54235">MLTQDTIVALATPSGAGAIAVIRVSGKDAIGIASSVFRSVHEKELSEQKTHTIHLGHIVDETKTYDQVLVSIFKNPHSYTGEDVVEISCHGSPYIQQQIIQLFLRKGCRMANAGEFTLRAFLNGKLDLSQAEAVADLIASDNEASHQIAMQQMRGGFSNEIQKLREELMNFASLIELELDFSEEDVEFADRTQFKELLDRIENVLKRLIDSFAVGNVIKNGIPVAIVGEPNVGKSTLLNALLNEERAIVSDIAGTTRDTIEDEIAIGGIGFRFIDTAGIRDTKDVVESIGIQKTFEKIEQAQVVVYLVDSSELKMESPSVPTRDIPALPAGRSPERGELSLILMEIQKIKNKYPQKPLIVVANKVDQLSKEKLQKLEKNLLVILNASEKSDHLLLSAKTGQGVDKLQEHLLSLVNTGALRNNETIVTNTRHYDALLKALEEVRKVQEGLAMGISGDLLAIDIRQALYHFGEITGEITSDDLLGNIFANFCIGK</sequence>
<keyword evidence="7" id="KW-0963">Cytoplasm</keyword>
<keyword evidence="6 7" id="KW-0342">GTP-binding</keyword>
<feature type="binding site" evidence="7">
    <location>
        <position position="255"/>
    </location>
    <ligand>
        <name>K(+)</name>
        <dbReference type="ChEBI" id="CHEBI:29103"/>
    </ligand>
</feature>
<protein>
    <recommendedName>
        <fullName evidence="7">tRNA modification GTPase MnmE</fullName>
        <ecNumber evidence="7">3.6.-.-</ecNumber>
    </recommendedName>
</protein>
<feature type="binding site" evidence="7">
    <location>
        <position position="231"/>
    </location>
    <ligand>
        <name>K(+)</name>
        <dbReference type="ChEBI" id="CHEBI:29103"/>
    </ligand>
</feature>
<keyword evidence="4 7" id="KW-0460">Magnesium</keyword>
<evidence type="ECO:0000256" key="5">
    <source>
        <dbReference type="ARBA" id="ARBA00022958"/>
    </source>
</evidence>
<dbReference type="Pfam" id="PF01926">
    <property type="entry name" value="MMR_HSR1"/>
    <property type="match status" value="1"/>
</dbReference>
<feature type="binding site" evidence="7">
    <location>
        <position position="125"/>
    </location>
    <ligand>
        <name>(6S)-5-formyl-5,6,7,8-tetrahydrofolate</name>
        <dbReference type="ChEBI" id="CHEBI:57457"/>
    </ligand>
</feature>
<keyword evidence="7" id="KW-0479">Metal-binding</keyword>
<dbReference type="InterPro" id="IPR027266">
    <property type="entry name" value="TrmE/GcvT-like"/>
</dbReference>
<dbReference type="Gene3D" id="3.40.50.300">
    <property type="entry name" value="P-loop containing nucleotide triphosphate hydrolases"/>
    <property type="match status" value="1"/>
</dbReference>
<dbReference type="PRINTS" id="PR00326">
    <property type="entry name" value="GTP1OBG"/>
</dbReference>
<dbReference type="Proteomes" id="UP001596978">
    <property type="component" value="Unassembled WGS sequence"/>
</dbReference>
<accession>A0ABW3CWT3</accession>
<feature type="binding site" evidence="7">
    <location>
        <position position="493"/>
    </location>
    <ligand>
        <name>(6S)-5-formyl-5,6,7,8-tetrahydrofolate</name>
        <dbReference type="ChEBI" id="CHEBI:57457"/>
    </ligand>
</feature>
<comment type="caution">
    <text evidence="7">Lacks conserved residue(s) required for the propagation of feature annotation.</text>
</comment>
<dbReference type="EC" id="3.6.-.-" evidence="7"/>
<dbReference type="InterPro" id="IPR006073">
    <property type="entry name" value="GTP-bd"/>
</dbReference>
<evidence type="ECO:0000313" key="11">
    <source>
        <dbReference type="Proteomes" id="UP001596978"/>
    </source>
</evidence>
<comment type="cofactor">
    <cofactor evidence="7">
        <name>K(+)</name>
        <dbReference type="ChEBI" id="CHEBI:29103"/>
    </cofactor>
    <text evidence="7">Binds 1 potassium ion per subunit.</text>
</comment>
<keyword evidence="3 7" id="KW-0547">Nucleotide-binding</keyword>
<feature type="domain" description="TrmE-type G" evidence="9">
    <location>
        <begin position="221"/>
        <end position="415"/>
    </location>
</feature>
<feature type="binding site" evidence="7">
    <location>
        <begin position="231"/>
        <end position="236"/>
    </location>
    <ligand>
        <name>GTP</name>
        <dbReference type="ChEBI" id="CHEBI:37565"/>
    </ligand>
</feature>
<dbReference type="Pfam" id="PF10396">
    <property type="entry name" value="TrmE_N"/>
    <property type="match status" value="1"/>
</dbReference>
<dbReference type="Gene3D" id="3.30.1360.120">
    <property type="entry name" value="Probable tRNA modification gtpase trme, domain 1"/>
    <property type="match status" value="1"/>
</dbReference>
<evidence type="ECO:0000256" key="8">
    <source>
        <dbReference type="RuleBase" id="RU003313"/>
    </source>
</evidence>
<evidence type="ECO:0000256" key="6">
    <source>
        <dbReference type="ARBA" id="ARBA00023134"/>
    </source>
</evidence>
<dbReference type="PANTHER" id="PTHR42714">
    <property type="entry name" value="TRNA MODIFICATION GTPASE GTPBP3"/>
    <property type="match status" value="1"/>
</dbReference>
<dbReference type="InterPro" id="IPR025867">
    <property type="entry name" value="MnmE_helical"/>
</dbReference>
<feature type="binding site" evidence="7">
    <location>
        <position position="256"/>
    </location>
    <ligand>
        <name>Mg(2+)</name>
        <dbReference type="ChEBI" id="CHEBI:18420"/>
    </ligand>
</feature>
<dbReference type="HAMAP" id="MF_00379">
    <property type="entry name" value="GTPase_MnmE"/>
    <property type="match status" value="1"/>
</dbReference>
<evidence type="ECO:0000256" key="1">
    <source>
        <dbReference type="ARBA" id="ARBA00011043"/>
    </source>
</evidence>
<evidence type="ECO:0000256" key="3">
    <source>
        <dbReference type="ARBA" id="ARBA00022741"/>
    </source>
</evidence>
<dbReference type="CDD" id="cd04164">
    <property type="entry name" value="trmE"/>
    <property type="match status" value="1"/>
</dbReference>
<feature type="binding site" evidence="7">
    <location>
        <position position="252"/>
    </location>
    <ligand>
        <name>K(+)</name>
        <dbReference type="ChEBI" id="CHEBI:29103"/>
    </ligand>
</feature>
<comment type="function">
    <text evidence="7">Exhibits a very high intrinsic GTPase hydrolysis rate. Involved in the addition of a carboxymethylaminomethyl (cmnm) group at the wobble position (U34) of certain tRNAs, forming tRNA-cmnm(5)s(2)U34.</text>
</comment>
<gene>
    <name evidence="7 10" type="primary">mnmE</name>
    <name evidence="7" type="synonym">trmE</name>
    <name evidence="10" type="ORF">ACFQ1M_08365</name>
</gene>
<dbReference type="InterPro" id="IPR027417">
    <property type="entry name" value="P-loop_NTPase"/>
</dbReference>
<comment type="subcellular location">
    <subcellularLocation>
        <location evidence="7">Cytoplasm</location>
    </subcellularLocation>
</comment>
<organism evidence="10 11">
    <name type="scientific">Sungkyunkwania multivorans</name>
    <dbReference type="NCBI Taxonomy" id="1173618"/>
    <lineage>
        <taxon>Bacteria</taxon>
        <taxon>Pseudomonadati</taxon>
        <taxon>Bacteroidota</taxon>
        <taxon>Flavobacteriia</taxon>
        <taxon>Flavobacteriales</taxon>
        <taxon>Flavobacteriaceae</taxon>
        <taxon>Sungkyunkwania</taxon>
    </lineage>
</organism>
<keyword evidence="11" id="KW-1185">Reference proteome</keyword>
<comment type="similarity">
    <text evidence="1 7 8">Belongs to the TRAFAC class TrmE-Era-EngA-EngB-Septin-like GTPase superfamily. TrmE GTPase family.</text>
</comment>
<dbReference type="RefSeq" id="WP_386406722.1">
    <property type="nucleotide sequence ID" value="NZ_JBHTJH010000004.1"/>
</dbReference>
<comment type="caution">
    <text evidence="10">The sequence shown here is derived from an EMBL/GenBank/DDBJ whole genome shotgun (WGS) entry which is preliminary data.</text>
</comment>
<dbReference type="Gene3D" id="1.20.120.430">
    <property type="entry name" value="tRNA modification GTPase MnmE domain 2"/>
    <property type="match status" value="1"/>
</dbReference>
<feature type="binding site" evidence="7">
    <location>
        <position position="250"/>
    </location>
    <ligand>
        <name>K(+)</name>
        <dbReference type="ChEBI" id="CHEBI:29103"/>
    </ligand>
</feature>
<evidence type="ECO:0000313" key="10">
    <source>
        <dbReference type="EMBL" id="MFD0862221.1"/>
    </source>
</evidence>
<dbReference type="InterPro" id="IPR027368">
    <property type="entry name" value="MnmE_dom2"/>
</dbReference>
<dbReference type="NCBIfam" id="TIGR00231">
    <property type="entry name" value="small_GTP"/>
    <property type="match status" value="1"/>
</dbReference>
<keyword evidence="5 7" id="KW-0630">Potassium</keyword>
<name>A0ABW3CWT3_9FLAO</name>
<dbReference type="EMBL" id="JBHTJH010000004">
    <property type="protein sequence ID" value="MFD0862221.1"/>
    <property type="molecule type" value="Genomic_DNA"/>
</dbReference>
<feature type="binding site" evidence="7">
    <location>
        <position position="235"/>
    </location>
    <ligand>
        <name>Mg(2+)</name>
        <dbReference type="ChEBI" id="CHEBI:18420"/>
    </ligand>
</feature>
<dbReference type="CDD" id="cd14858">
    <property type="entry name" value="TrmE_N"/>
    <property type="match status" value="1"/>
</dbReference>
<keyword evidence="7" id="KW-0378">Hydrolase</keyword>